<keyword evidence="1" id="KW-0812">Transmembrane</keyword>
<reference evidence="2" key="1">
    <citation type="submission" date="2020-08" db="EMBL/GenBank/DDBJ databases">
        <title>Multicomponent nature underlies the extraordinary mechanical properties of spider dragline silk.</title>
        <authorList>
            <person name="Kono N."/>
            <person name="Nakamura H."/>
            <person name="Mori M."/>
            <person name="Yoshida Y."/>
            <person name="Ohtoshi R."/>
            <person name="Malay A.D."/>
            <person name="Moran D.A.P."/>
            <person name="Tomita M."/>
            <person name="Numata K."/>
            <person name="Arakawa K."/>
        </authorList>
    </citation>
    <scope>NUCLEOTIDE SEQUENCE</scope>
</reference>
<accession>A0A8X6Y9R2</accession>
<proteinExistence type="predicted"/>
<dbReference type="EMBL" id="BMAV01016285">
    <property type="protein sequence ID" value="GFY66930.1"/>
    <property type="molecule type" value="Genomic_DNA"/>
</dbReference>
<sequence length="214" mass="25920">MERRIDRHEDRRVCRATLSSSKIPIWRDMWTQCFEIVKDFPTADLKQSHGVMEMWITIMNQSLDFPIRDIGERYNFVYFYCDEPNGPKEVIHLYFDENTTEEGKITVYVIFNLYEFRKIHRNYCLNYTKNNQMLVDEARGTVNLTAYYEGGRSNPAHYFQNLITWYLYFIFVLHAMAHLDTYDKFDHAQYDTHVHLKESPFFKIYFYGRVTFGR</sequence>
<gene>
    <name evidence="2" type="primary">AVEN_112027_1</name>
    <name evidence="2" type="ORF">TNIN_179591</name>
</gene>
<keyword evidence="1" id="KW-0472">Membrane</keyword>
<protein>
    <submittedName>
        <fullName evidence="2">Uncharacterized protein</fullName>
    </submittedName>
</protein>
<organism evidence="2 3">
    <name type="scientific">Trichonephila inaurata madagascariensis</name>
    <dbReference type="NCBI Taxonomy" id="2747483"/>
    <lineage>
        <taxon>Eukaryota</taxon>
        <taxon>Metazoa</taxon>
        <taxon>Ecdysozoa</taxon>
        <taxon>Arthropoda</taxon>
        <taxon>Chelicerata</taxon>
        <taxon>Arachnida</taxon>
        <taxon>Araneae</taxon>
        <taxon>Araneomorphae</taxon>
        <taxon>Entelegynae</taxon>
        <taxon>Araneoidea</taxon>
        <taxon>Nephilidae</taxon>
        <taxon>Trichonephila</taxon>
        <taxon>Trichonephila inaurata</taxon>
    </lineage>
</organism>
<dbReference type="OrthoDB" id="8299804at2759"/>
<evidence type="ECO:0000256" key="1">
    <source>
        <dbReference type="SAM" id="Phobius"/>
    </source>
</evidence>
<dbReference type="Proteomes" id="UP000886998">
    <property type="component" value="Unassembled WGS sequence"/>
</dbReference>
<evidence type="ECO:0000313" key="2">
    <source>
        <dbReference type="EMBL" id="GFY66930.1"/>
    </source>
</evidence>
<feature type="transmembrane region" description="Helical" evidence="1">
    <location>
        <begin position="158"/>
        <end position="177"/>
    </location>
</feature>
<dbReference type="AlphaFoldDB" id="A0A8X6Y9R2"/>
<comment type="caution">
    <text evidence="2">The sequence shown here is derived from an EMBL/GenBank/DDBJ whole genome shotgun (WGS) entry which is preliminary data.</text>
</comment>
<evidence type="ECO:0000313" key="3">
    <source>
        <dbReference type="Proteomes" id="UP000886998"/>
    </source>
</evidence>
<keyword evidence="3" id="KW-1185">Reference proteome</keyword>
<keyword evidence="1" id="KW-1133">Transmembrane helix</keyword>
<name>A0A8X6Y9R2_9ARAC</name>